<feature type="transmembrane region" description="Helical" evidence="1">
    <location>
        <begin position="21"/>
        <end position="40"/>
    </location>
</feature>
<keyword evidence="1" id="KW-0812">Transmembrane</keyword>
<proteinExistence type="predicted"/>
<protein>
    <submittedName>
        <fullName evidence="2">Uncharacterized protein</fullName>
    </submittedName>
</protein>
<accession>A0A5N6UV44</accession>
<name>A0A5N6UV44_ASPTM</name>
<reference evidence="2 3" key="1">
    <citation type="submission" date="2019-04" db="EMBL/GenBank/DDBJ databases">
        <title>Friends and foes A comparative genomics study of 23 Aspergillus species from section Flavi.</title>
        <authorList>
            <consortium name="DOE Joint Genome Institute"/>
            <person name="Kjaerbolling I."/>
            <person name="Vesth T."/>
            <person name="Frisvad J.C."/>
            <person name="Nybo J.L."/>
            <person name="Theobald S."/>
            <person name="Kildgaard S."/>
            <person name="Isbrandt T."/>
            <person name="Kuo A."/>
            <person name="Sato A."/>
            <person name="Lyhne E.K."/>
            <person name="Kogle M.E."/>
            <person name="Wiebenga A."/>
            <person name="Kun R.S."/>
            <person name="Lubbers R.J."/>
            <person name="Makela M.R."/>
            <person name="Barry K."/>
            <person name="Chovatia M."/>
            <person name="Clum A."/>
            <person name="Daum C."/>
            <person name="Haridas S."/>
            <person name="He G."/>
            <person name="LaButti K."/>
            <person name="Lipzen A."/>
            <person name="Mondo S."/>
            <person name="Riley R."/>
            <person name="Salamov A."/>
            <person name="Simmons B.A."/>
            <person name="Magnuson J.K."/>
            <person name="Henrissat B."/>
            <person name="Mortensen U.H."/>
            <person name="Larsen T.O."/>
            <person name="Devries R.P."/>
            <person name="Grigoriev I.V."/>
            <person name="Machida M."/>
            <person name="Baker S.E."/>
            <person name="Andersen M.R."/>
        </authorList>
    </citation>
    <scope>NUCLEOTIDE SEQUENCE [LARGE SCALE GENOMIC DNA]</scope>
    <source>
        <strain evidence="2 3">CBS 117626</strain>
    </source>
</reference>
<organism evidence="2 3">
    <name type="scientific">Aspergillus tamarii</name>
    <dbReference type="NCBI Taxonomy" id="41984"/>
    <lineage>
        <taxon>Eukaryota</taxon>
        <taxon>Fungi</taxon>
        <taxon>Dikarya</taxon>
        <taxon>Ascomycota</taxon>
        <taxon>Pezizomycotina</taxon>
        <taxon>Eurotiomycetes</taxon>
        <taxon>Eurotiomycetidae</taxon>
        <taxon>Eurotiales</taxon>
        <taxon>Aspergillaceae</taxon>
        <taxon>Aspergillus</taxon>
        <taxon>Aspergillus subgen. Circumdati</taxon>
    </lineage>
</organism>
<dbReference type="Proteomes" id="UP000326950">
    <property type="component" value="Unassembled WGS sequence"/>
</dbReference>
<keyword evidence="3" id="KW-1185">Reference proteome</keyword>
<gene>
    <name evidence="2" type="ORF">BDV40DRAFT_265247</name>
</gene>
<keyword evidence="1" id="KW-0472">Membrane</keyword>
<keyword evidence="1" id="KW-1133">Transmembrane helix</keyword>
<dbReference type="EMBL" id="ML738628">
    <property type="protein sequence ID" value="KAE8162517.1"/>
    <property type="molecule type" value="Genomic_DNA"/>
</dbReference>
<sequence length="85" mass="9941">MYGHKNLNQPGGKEDKIKPGIWLFEVLCYKSIFGTTRLGLPPSLRYSTSCTKPTNHAFSFSFYSFSLLFFFSFLFFFNSYYLFSL</sequence>
<evidence type="ECO:0000256" key="1">
    <source>
        <dbReference type="SAM" id="Phobius"/>
    </source>
</evidence>
<feature type="transmembrane region" description="Helical" evidence="1">
    <location>
        <begin position="60"/>
        <end position="83"/>
    </location>
</feature>
<evidence type="ECO:0000313" key="3">
    <source>
        <dbReference type="Proteomes" id="UP000326950"/>
    </source>
</evidence>
<dbReference type="AlphaFoldDB" id="A0A5N6UV44"/>
<evidence type="ECO:0000313" key="2">
    <source>
        <dbReference type="EMBL" id="KAE8162517.1"/>
    </source>
</evidence>